<dbReference type="EMBL" id="PDUD01000074">
    <property type="protein sequence ID" value="PHN00809.1"/>
    <property type="molecule type" value="Genomic_DNA"/>
</dbReference>
<evidence type="ECO:0000313" key="1">
    <source>
        <dbReference type="EMBL" id="PHN00809.1"/>
    </source>
</evidence>
<sequence>MTKQLGLKNLSMVRLTDLFFFEKISGINSNVSFGDVSLYEDYKDFKMDRDQWLSWFKENKCKISDKDVKLIEQSVIDDTPWIK</sequence>
<accession>A0A2D0MY38</accession>
<organism evidence="1 2">
    <name type="scientific">Flavilitoribacter nigricans (strain ATCC 23147 / DSM 23189 / NBRC 102662 / NCIMB 1420 / SS-2)</name>
    <name type="common">Lewinella nigricans</name>
    <dbReference type="NCBI Taxonomy" id="1122177"/>
    <lineage>
        <taxon>Bacteria</taxon>
        <taxon>Pseudomonadati</taxon>
        <taxon>Bacteroidota</taxon>
        <taxon>Saprospiria</taxon>
        <taxon>Saprospirales</taxon>
        <taxon>Lewinellaceae</taxon>
        <taxon>Flavilitoribacter</taxon>
    </lineage>
</organism>
<comment type="caution">
    <text evidence="1">The sequence shown here is derived from an EMBL/GenBank/DDBJ whole genome shotgun (WGS) entry which is preliminary data.</text>
</comment>
<reference evidence="1 2" key="1">
    <citation type="submission" date="2017-10" db="EMBL/GenBank/DDBJ databases">
        <title>The draft genome sequence of Lewinella nigricans NBRC 102662.</title>
        <authorList>
            <person name="Wang K."/>
        </authorList>
    </citation>
    <scope>NUCLEOTIDE SEQUENCE [LARGE SCALE GENOMIC DNA]</scope>
    <source>
        <strain evidence="1 2">NBRC 102662</strain>
    </source>
</reference>
<proteinExistence type="predicted"/>
<dbReference type="Proteomes" id="UP000223913">
    <property type="component" value="Unassembled WGS sequence"/>
</dbReference>
<keyword evidence="2" id="KW-1185">Reference proteome</keyword>
<gene>
    <name evidence="1" type="ORF">CRP01_40420</name>
</gene>
<name>A0A2D0MY38_FLAN2</name>
<evidence type="ECO:0000313" key="2">
    <source>
        <dbReference type="Proteomes" id="UP000223913"/>
    </source>
</evidence>
<protein>
    <submittedName>
        <fullName evidence="1">Uncharacterized protein</fullName>
    </submittedName>
</protein>
<dbReference type="AlphaFoldDB" id="A0A2D0MY38"/>